<proteinExistence type="predicted"/>
<name>A0ABQ8YMF9_9EUKA</name>
<protein>
    <submittedName>
        <fullName evidence="1">Uncharacterized protein</fullName>
    </submittedName>
</protein>
<comment type="caution">
    <text evidence="1">The sequence shown here is derived from an EMBL/GenBank/DDBJ whole genome shotgun (WGS) entry which is preliminary data.</text>
</comment>
<keyword evidence="2" id="KW-1185">Reference proteome</keyword>
<gene>
    <name evidence="1" type="ORF">M0813_20180</name>
</gene>
<organism evidence="1 2">
    <name type="scientific">Anaeramoeba flamelloides</name>
    <dbReference type="NCBI Taxonomy" id="1746091"/>
    <lineage>
        <taxon>Eukaryota</taxon>
        <taxon>Metamonada</taxon>
        <taxon>Anaeramoebidae</taxon>
        <taxon>Anaeramoeba</taxon>
    </lineage>
</organism>
<reference evidence="1" key="1">
    <citation type="submission" date="2022-08" db="EMBL/GenBank/DDBJ databases">
        <title>Novel sulfate-reducing endosymbionts in the free-living metamonad Anaeramoeba.</title>
        <authorList>
            <person name="Jerlstrom-Hultqvist J."/>
            <person name="Cepicka I."/>
            <person name="Gallot-Lavallee L."/>
            <person name="Salas-Leiva D."/>
            <person name="Curtis B.A."/>
            <person name="Zahonova K."/>
            <person name="Pipaliya S."/>
            <person name="Dacks J."/>
            <person name="Roger A.J."/>
        </authorList>
    </citation>
    <scope>NUCLEOTIDE SEQUENCE</scope>
    <source>
        <strain evidence="1">Schooner1</strain>
    </source>
</reference>
<dbReference type="EMBL" id="JAOAOG010000143">
    <property type="protein sequence ID" value="KAJ6245760.1"/>
    <property type="molecule type" value="Genomic_DNA"/>
</dbReference>
<accession>A0ABQ8YMF9</accession>
<sequence length="398" mass="47290">MQFKKYKKIKSKQETRGRPRINISQVKKPIRTIHNILNKSKLKKEKTEIISFVKKKVQENQIYQKEVEMFEYCHEIIVSFRKVLNELPKNSPIRRPLLGLIYKKLITKNDNLFISILGISQRTLDRIKIEKNELNILENIKYSIISKKKKIKKREIEIIRKYWLEETPPDSDERNEVLSDEEIISNSKFCKKKKVLRHPPKKNRFRNYQNNTIKIFKKNANQVKKEYFDFISKNISQDFHYVKKSFEHLLDNGQFSNLNEITFFSDNGNHFKNKKTLFFFSEIAEKLQIQIIHNFFVAHHGANICDSHFGLVKQTENRLKNINIIPVTCDDYSNLVENLSQTNGILLNVTTSPQYSNILPLKGVRKIHQIQYLSSGKIKFRNKSNFGEWTNYTFKNKN</sequence>
<evidence type="ECO:0000313" key="1">
    <source>
        <dbReference type="EMBL" id="KAJ6245760.1"/>
    </source>
</evidence>
<dbReference type="Proteomes" id="UP001150062">
    <property type="component" value="Unassembled WGS sequence"/>
</dbReference>
<evidence type="ECO:0000313" key="2">
    <source>
        <dbReference type="Proteomes" id="UP001150062"/>
    </source>
</evidence>